<keyword evidence="2" id="KW-1185">Reference proteome</keyword>
<gene>
    <name evidence="1" type="ORF">FMM02_03030</name>
</gene>
<name>A0A516IQ35_9SPHN</name>
<dbReference type="Proteomes" id="UP000321857">
    <property type="component" value="Chromosome"/>
</dbReference>
<dbReference type="AlphaFoldDB" id="A0A516IQ35"/>
<reference evidence="1 2" key="1">
    <citation type="submission" date="2019-07" db="EMBL/GenBank/DDBJ databases">
        <title>Sphingomonas AE3 Genome sequencing and assembly.</title>
        <authorList>
            <person name="Kim H."/>
        </authorList>
    </citation>
    <scope>NUCLEOTIDE SEQUENCE [LARGE SCALE GENOMIC DNA]</scope>
    <source>
        <strain evidence="1 2">AE3</strain>
    </source>
</reference>
<dbReference type="OrthoDB" id="7425190at2"/>
<proteinExistence type="predicted"/>
<evidence type="ECO:0008006" key="3">
    <source>
        <dbReference type="Google" id="ProtNLM"/>
    </source>
</evidence>
<evidence type="ECO:0000313" key="2">
    <source>
        <dbReference type="Proteomes" id="UP000321857"/>
    </source>
</evidence>
<dbReference type="EMBL" id="CP041659">
    <property type="protein sequence ID" value="QDP19021.1"/>
    <property type="molecule type" value="Genomic_DNA"/>
</dbReference>
<evidence type="ECO:0000313" key="1">
    <source>
        <dbReference type="EMBL" id="QDP19021.1"/>
    </source>
</evidence>
<sequence length="294" mass="32003">MNAPFEEDGWKRAMELVAGATGSGAVHLAAIGGPMMMPLDIFVGREAHRVDEVFSAPELCGEGNWRLRAVGDLMTIQHERHYAEARKRGGTSAYDDAVSMLDMQLGCQSTLISDQHNFLGLALIRGRREGATDDVVYGRFAHLLHHVQRAVRVQLAMDGEAAEVMLGELATVDCRVILLDRHGCLSAVSSRAEALLDEVGPARLEGLSVALRNRDENRQLHQAMGRLLAKSAHAPVVHQMRAGRTACAPHGRWKLSLIRLPDRPHGLGFDPALAISFQPLAQQPAAFEAGQALH</sequence>
<protein>
    <recommendedName>
        <fullName evidence="3">Helix-turn-helix transcriptional regulator</fullName>
    </recommendedName>
</protein>
<organism evidence="1 2">
    <name type="scientific">Sphingomonas xanthus</name>
    <dbReference type="NCBI Taxonomy" id="2594473"/>
    <lineage>
        <taxon>Bacteria</taxon>
        <taxon>Pseudomonadati</taxon>
        <taxon>Pseudomonadota</taxon>
        <taxon>Alphaproteobacteria</taxon>
        <taxon>Sphingomonadales</taxon>
        <taxon>Sphingomonadaceae</taxon>
        <taxon>Sphingomonas</taxon>
    </lineage>
</organism>
<dbReference type="RefSeq" id="WP_147493480.1">
    <property type="nucleotide sequence ID" value="NZ_CP041659.1"/>
</dbReference>
<dbReference type="KEGG" id="sxa:FMM02_03030"/>
<accession>A0A516IQ35</accession>